<dbReference type="AlphaFoldDB" id="A0AAV4QBI0"/>
<proteinExistence type="predicted"/>
<evidence type="ECO:0000313" key="3">
    <source>
        <dbReference type="Proteomes" id="UP001054837"/>
    </source>
</evidence>
<name>A0AAV4QBI0_9ARAC</name>
<dbReference type="EMBL" id="BPLQ01004170">
    <property type="protein sequence ID" value="GIY06059.1"/>
    <property type="molecule type" value="Genomic_DNA"/>
</dbReference>
<organism evidence="2 3">
    <name type="scientific">Caerostris darwini</name>
    <dbReference type="NCBI Taxonomy" id="1538125"/>
    <lineage>
        <taxon>Eukaryota</taxon>
        <taxon>Metazoa</taxon>
        <taxon>Ecdysozoa</taxon>
        <taxon>Arthropoda</taxon>
        <taxon>Chelicerata</taxon>
        <taxon>Arachnida</taxon>
        <taxon>Araneae</taxon>
        <taxon>Araneomorphae</taxon>
        <taxon>Entelegynae</taxon>
        <taxon>Araneoidea</taxon>
        <taxon>Araneidae</taxon>
        <taxon>Caerostris</taxon>
    </lineage>
</organism>
<accession>A0AAV4QBI0</accession>
<evidence type="ECO:0000256" key="1">
    <source>
        <dbReference type="SAM" id="Phobius"/>
    </source>
</evidence>
<comment type="caution">
    <text evidence="2">The sequence shown here is derived from an EMBL/GenBank/DDBJ whole genome shotgun (WGS) entry which is preliminary data.</text>
</comment>
<keyword evidence="1" id="KW-0812">Transmembrane</keyword>
<reference evidence="2 3" key="1">
    <citation type="submission" date="2021-06" db="EMBL/GenBank/DDBJ databases">
        <title>Caerostris darwini draft genome.</title>
        <authorList>
            <person name="Kono N."/>
            <person name="Arakawa K."/>
        </authorList>
    </citation>
    <scope>NUCLEOTIDE SEQUENCE [LARGE SCALE GENOMIC DNA]</scope>
</reference>
<gene>
    <name evidence="2" type="ORF">CDAR_555411</name>
</gene>
<dbReference type="Proteomes" id="UP001054837">
    <property type="component" value="Unassembled WGS sequence"/>
</dbReference>
<protein>
    <submittedName>
        <fullName evidence="2">Uncharacterized protein</fullName>
    </submittedName>
</protein>
<keyword evidence="3" id="KW-1185">Reference proteome</keyword>
<feature type="transmembrane region" description="Helical" evidence="1">
    <location>
        <begin position="25"/>
        <end position="43"/>
    </location>
</feature>
<evidence type="ECO:0000313" key="2">
    <source>
        <dbReference type="EMBL" id="GIY06059.1"/>
    </source>
</evidence>
<keyword evidence="1" id="KW-0472">Membrane</keyword>
<sequence>MCYAYDIWHKQLKSFLTHSGPLRSWLAMTIAPFIAPIAPMGILDSGRQNFRAPLSRKSHQTNTNPCKKKSNSAFLPTLNWESLRFSSRWLHCNSFLTLRGIVWRVDIVCWQTIFSER</sequence>
<keyword evidence="1" id="KW-1133">Transmembrane helix</keyword>